<comment type="similarity">
    <text evidence="1">Belongs to the Cyclase 1 superfamily.</text>
</comment>
<evidence type="ECO:0008006" key="4">
    <source>
        <dbReference type="Google" id="ProtNLM"/>
    </source>
</evidence>
<dbReference type="Proteomes" id="UP000800039">
    <property type="component" value="Unassembled WGS sequence"/>
</dbReference>
<evidence type="ECO:0000256" key="1">
    <source>
        <dbReference type="ARBA" id="ARBA00007865"/>
    </source>
</evidence>
<dbReference type="PANTHER" id="PTHR34861:SF10">
    <property type="entry name" value="CYCLASE"/>
    <property type="match status" value="1"/>
</dbReference>
<reference evidence="2" key="1">
    <citation type="submission" date="2020-01" db="EMBL/GenBank/DDBJ databases">
        <authorList>
            <consortium name="DOE Joint Genome Institute"/>
            <person name="Haridas S."/>
            <person name="Albert R."/>
            <person name="Binder M."/>
            <person name="Bloem J."/>
            <person name="Labutti K."/>
            <person name="Salamov A."/>
            <person name="Andreopoulos B."/>
            <person name="Baker S.E."/>
            <person name="Barry K."/>
            <person name="Bills G."/>
            <person name="Bluhm B.H."/>
            <person name="Cannon C."/>
            <person name="Castanera R."/>
            <person name="Culley D.E."/>
            <person name="Daum C."/>
            <person name="Ezra D."/>
            <person name="Gonzalez J.B."/>
            <person name="Henrissat B."/>
            <person name="Kuo A."/>
            <person name="Liang C."/>
            <person name="Lipzen A."/>
            <person name="Lutzoni F."/>
            <person name="Magnuson J."/>
            <person name="Mondo S."/>
            <person name="Nolan M."/>
            <person name="Ohm R."/>
            <person name="Pangilinan J."/>
            <person name="Park H.-J."/>
            <person name="Ramirez L."/>
            <person name="Alfaro M."/>
            <person name="Sun H."/>
            <person name="Tritt A."/>
            <person name="Yoshinaga Y."/>
            <person name="Zwiers L.-H."/>
            <person name="Turgeon B.G."/>
            <person name="Goodwin S.B."/>
            <person name="Spatafora J.W."/>
            <person name="Crous P.W."/>
            <person name="Grigoriev I.V."/>
        </authorList>
    </citation>
    <scope>NUCLEOTIDE SEQUENCE</scope>
    <source>
        <strain evidence="2">CBS 394.84</strain>
    </source>
</reference>
<dbReference type="InterPro" id="IPR037175">
    <property type="entry name" value="KFase_sf"/>
</dbReference>
<gene>
    <name evidence="2" type="ORF">K460DRAFT_412493</name>
</gene>
<keyword evidence="3" id="KW-1185">Reference proteome</keyword>
<evidence type="ECO:0000313" key="2">
    <source>
        <dbReference type="EMBL" id="KAF1850854.1"/>
    </source>
</evidence>
<evidence type="ECO:0000313" key="3">
    <source>
        <dbReference type="Proteomes" id="UP000800039"/>
    </source>
</evidence>
<dbReference type="GO" id="GO:0004061">
    <property type="term" value="F:arylformamidase activity"/>
    <property type="evidence" value="ECO:0007669"/>
    <property type="project" value="InterPro"/>
</dbReference>
<dbReference type="GeneID" id="63854794"/>
<dbReference type="EMBL" id="ML976614">
    <property type="protein sequence ID" value="KAF1850854.1"/>
    <property type="molecule type" value="Genomic_DNA"/>
</dbReference>
<organism evidence="2 3">
    <name type="scientific">Cucurbitaria berberidis CBS 394.84</name>
    <dbReference type="NCBI Taxonomy" id="1168544"/>
    <lineage>
        <taxon>Eukaryota</taxon>
        <taxon>Fungi</taxon>
        <taxon>Dikarya</taxon>
        <taxon>Ascomycota</taxon>
        <taxon>Pezizomycotina</taxon>
        <taxon>Dothideomycetes</taxon>
        <taxon>Pleosporomycetidae</taxon>
        <taxon>Pleosporales</taxon>
        <taxon>Pleosporineae</taxon>
        <taxon>Cucurbitariaceae</taxon>
        <taxon>Cucurbitaria</taxon>
    </lineage>
</organism>
<dbReference type="SUPFAM" id="SSF102198">
    <property type="entry name" value="Putative cyclase"/>
    <property type="match status" value="1"/>
</dbReference>
<dbReference type="AlphaFoldDB" id="A0A9P4GT77"/>
<sequence>MAPTIPDFDDLPSVEGMPQGCAWGIFDKNGKKDMIGTLNLLTPEVVAAACKEARDGVSISLDWPLNAIKFPMPGRINPVHKIMTLSEAGLGSGEGWDDEITFNTQKTSQWDSLVHWQDPKTKLAYNGIQVTKEALSVSSTEKNLMPTLDHWHSVGGLVARGVLIDYKAWYESRATTEGKSGDDAMCQPFDGYRITVGDIEAIAKHQNVEFKPGDVLIIRTGTTETLEAPTPADFAKMAQVQIIGVDGTKETARWLWDRHFAAVAGDSWAFEALPPLNDKREAVALEDLVLHPWLLSMFGMSIGELWDLKALSAHCEKTGRYSFMLTSTPLNIPGLVGSPPNALAIF</sequence>
<dbReference type="GO" id="GO:0019441">
    <property type="term" value="P:L-tryptophan catabolic process to kynurenine"/>
    <property type="evidence" value="ECO:0007669"/>
    <property type="project" value="InterPro"/>
</dbReference>
<dbReference type="OrthoDB" id="5396at2759"/>
<protein>
    <recommendedName>
        <fullName evidence="4">Cyclase</fullName>
    </recommendedName>
</protein>
<name>A0A9P4GT77_9PLEO</name>
<dbReference type="RefSeq" id="XP_040793417.1">
    <property type="nucleotide sequence ID" value="XM_040937544.1"/>
</dbReference>
<comment type="caution">
    <text evidence="2">The sequence shown here is derived from an EMBL/GenBank/DDBJ whole genome shotgun (WGS) entry which is preliminary data.</text>
</comment>
<proteinExistence type="inferred from homology"/>
<dbReference type="InterPro" id="IPR007325">
    <property type="entry name" value="KFase/CYL"/>
</dbReference>
<dbReference type="PANTHER" id="PTHR34861">
    <property type="match status" value="1"/>
</dbReference>
<accession>A0A9P4GT77</accession>
<dbReference type="Pfam" id="PF04199">
    <property type="entry name" value="Cyclase"/>
    <property type="match status" value="1"/>
</dbReference>
<dbReference type="Gene3D" id="3.50.30.50">
    <property type="entry name" value="Putative cyclase"/>
    <property type="match status" value="1"/>
</dbReference>